<dbReference type="GeneID" id="13447813"/>
<dbReference type="RefSeq" id="XP_003874236.1">
    <property type="nucleotide sequence ID" value="XM_003874187.1"/>
</dbReference>
<sequence>MQFSDSMSSTSSAASTPRRLGGGCPMVVKASTPPASAVRAFHTTYSSERRDTYSDGAQRLYGENSSLRIQLTVGLSRSGSPVSDAAAAHNGVERAHDDDLRMPSTQQAPPFFPKASAAHPATQDFRGKNSAAQEDVKAFCMTRSSSSSTLSVSSVSSLTPGQPEGKRALVSSIVSKRLQLHRHSTSKTPFVTSARSPSKSLAPAARRSGSSQSSSSESSASDVVFHRLPLPHATLAVSSSDAAEPPSESVLPPAHHHDPLCADMATSSPSTTVPAAPSLHRPVVEKPTMAASAGTLTNTERTGTAGASFLTSSASPMTLNPAVSYTHASKSPAAAVLPASQLSTSPSPAGSLPSDPLLPHILPAATRHGNAVYSSFEEASGEEVDEDDLSNSAASRAAQAALDAEEQLHEHESPSDLTPLLTVLTEHSFSASLPPTPAPNEASAPPRPMQVHAGESEMDTSTGGFNRDEKTDCDGTVAGTLASSSVDLVHTTPSGKRQLVFREERRDLDGAVANSSGDAGAVSPMTARRRQPPPPPTPSTTTKKSPSSSSAMRQGVESDDAKSGGSSPCTKLTVEQQYTPVMAQGVFGTLATSVDAAQSVGHYSASALPPDRSSSSGSDNPAFILAKKAGDPAHKMRSTANDTYALSPQRQRVMECSGRPEEAAVAENVGSAITPSTIATAGDAARGRGSDSEDVAAATSPPGLQQHPPHHSREPMSAYKMNGETKTRAADPAPLTTGGETSASRVSALLMPPSPSQPRATAMLDNRSFPSRPCGDATAASLARQSDRSNSGRALPAAEHDAAEQPSKGDVVRRALVMRSIQDSSTSSSSSSSSSRSVGGHRNEQRPAIDNRGTGVASSGQTSIEKKGGGNNRPVSPSSSALCVDAMHAEGTSATHACALQYTGARNGGAVRENEEAEEDEEDGPPINWDGAEEQEGNPLLLQEAGRWDAVLEEMELVDCTVVSRVYQRSMPFGRTASHLDGKDAGDSMGSEDGDELCLFKVVSLFPIVAGHSERWGRRTRVQKRLLALAEEMRATQRALDEAGLTAAEAELGSSAPQHVGASAKATAKGEERVGGAEEDTDDVFAERRRRTTCAGVSEVYVDSRCRLIAQLETVPYMVPLRHLVAASSGTGLRENEVLALIRTVVCKTATMHRAGYVHGALHAGNVLLSSYDGDAVLTQPCGLMSQSSWLPTDLSVISVARANAMTPYFSEVWSARRLQVGGPTSTRLGSPQRPDIAELITYHNLAALGWLGDDARKAGGSDNRCDSDELCIAGDAYTPTAADDLHAVGMIAFLIYVGIPPFQMASLGEVVERLRALGTAYRAAMQSSSSSSSTAARQEARRLVAEFCFGTRRHGAGANDCYRDGDEDASPSSGEPLQRHGVARFRPDFEEALQSFIVDCVEASCSAAMLKEENGTAYASGAAPHVYANAQELLTRHPLFKLFALPAHATQSDEREHENGDGVQSSGDEESHQSVDERMRDTVHRVAYPAFCTWARAREDCGSAPHLSRLHSNALFTARCTALCECVSATVSSFDHENSESQNAAQDGEPWSSLSFISPHVSGALQAWKFPFLSAEAGTSCLNGREMDTRTCTVASAPAIWHRQGRGNARAVTDGARLRCLPALVRPTASAAPTGLAASGDGDDGADGGVSATTLAQQEEDALAAQFFSGAQRQVDGDFVHQQYLHALTLAGKQESAFSLSRAFVLSHVLPVADTLVLQHLTDCTVSLLAPFRYVVLDGLQRCEVRLGPCESCVLRDVHDCPLIAVAALQLSGNNVTETHLSWSRQGSSRPLLKCSRGVTASLYGLMYEGLVEDYARVGLALEHTACFLAADDVTGDSGEVDGAVNSRGQALPCPRAVELLATTATSTSRSQREVGLCLAPEAPYDLALLLSNTRYVHSGRHSGGLQSPGTPSPDVFHFFGELAEKDVVVCDVRGGTRDGDARPVVFLVGALGDVVIERCSHCTILVAGTPSNLQASQCHDCQLIFMARESVVENCARVECIALVTEYLLVQGCDAVWVRPLFLDCPFSDEVLRRVVGGSVGGDEEEMVVGAYEAGRLDELNAVLRGVGQGVVVEASENVVIDDIGHYYHRSGRAGDGEREDGADGDGFSVLSVAYASMQSPTAAASSSGNGSRLMAEAAQSLAEHLSVPCYLEPLQRYGGEERGAASHADRPTVSFHDLLNCSVLRLRGSVCPLESQASSTSRGSTAELVDICVERVHGGVIYVEDAVRTLHLRHCVGPLDVVVCAAARVFMEACVGVQLRTACVDFHATDCVHCHVALHVNHPPQYQRCRSVQASALNITARDFNALLSAAGVDLATNLYDEPLLRTEEWQPTVAAGSSGALLEACGMRALHGGCVDTSTGPHSTADMCAVLLSSVPREPLHPRQGGLLDGKLRVPPDQVPRIMTVLRQPVTVVAPLPGLCASPNETPFLEELEARVVVWAKQPLSLSREEAVAIALYALADLAEVYASVTEWVEATDAVQATEAPEPVVAFGGSLNPNAPPHLLPTRAPPSLPSTSSQSSTTDSVPGLALDAGQQRLPSTDRVLLQQAEQHCTKGGECAVQDVSAAPSSSPSVDDACGAERPTPAQPVLLEVSTGEIAPGTEGFVEEVAMHSAPAPSLSPPLTCDTDSAAAPKNDGAQTLSAGEPWADSGPLHRPPQSDRLPMRAQHGGLAAAELPTLPCTAASAVASTVAGLDGAVSGMEDDTSVNSSAAAPPLPPGPAYALNPTNVGASSTMDVFYHTRHGATSGATGTAGLLMEEESGAYSLTARTLDDEGADLASASPCPDDIRSPVITGGHPAIKWAMGNGDNHEGARSGPQVSPVAETMDGLDAQAQAHWPSSWERSPHRMSSEERSSRNGDELVVAPTALCEKALQEVLLTEGDEPHGARNAVDDSSLRTSSSSSVAEYPWRGAMSYESSAEYVAGSSDSGTGESAVPQTNFLHVSQDSSSRPLELNSHATTVTPEMATGSKEGGGGEDGSFSRVRGGVLAPPGCRRAVVPKTEPLGRISPEVTVMNEGNADVKAVLRQVEQARQRFARNQRLWESSAGGGLEARVRAAVAKLTALKAAHAEAA</sequence>
<feature type="compositionally biased region" description="Basic and acidic residues" evidence="2">
    <location>
        <begin position="1452"/>
        <end position="1461"/>
    </location>
</feature>
<dbReference type="InterPro" id="IPR012945">
    <property type="entry name" value="Tubulin-bd_cofactor_C_dom"/>
</dbReference>
<dbReference type="OMA" id="CGLMSQS"/>
<gene>
    <name evidence="4" type="ORF">LMXM_19_0580</name>
</gene>
<feature type="region of interest" description="Disordered" evidence="2">
    <location>
        <begin position="430"/>
        <end position="470"/>
    </location>
</feature>
<feature type="compositionally biased region" description="Low complexity" evidence="2">
    <location>
        <begin position="237"/>
        <end position="250"/>
    </location>
</feature>
<feature type="region of interest" description="Disordered" evidence="2">
    <location>
        <begin position="180"/>
        <end position="222"/>
    </location>
</feature>
<feature type="domain" description="C-CAP/cofactor C-like" evidence="3">
    <location>
        <begin position="1915"/>
        <end position="2065"/>
    </location>
</feature>
<feature type="compositionally biased region" description="Polar residues" evidence="2">
    <location>
        <begin position="186"/>
        <end position="199"/>
    </location>
</feature>
<dbReference type="Proteomes" id="UP000007259">
    <property type="component" value="Chromosome 19"/>
</dbReference>
<feature type="region of interest" description="Disordered" evidence="2">
    <location>
        <begin position="1451"/>
        <end position="1478"/>
    </location>
</feature>
<dbReference type="SUPFAM" id="SSF56112">
    <property type="entry name" value="Protein kinase-like (PK-like)"/>
    <property type="match status" value="1"/>
</dbReference>
<feature type="domain" description="C-CAP/cofactor C-like" evidence="3">
    <location>
        <begin position="2156"/>
        <end position="2316"/>
    </location>
</feature>
<evidence type="ECO:0000256" key="2">
    <source>
        <dbReference type="SAM" id="MobiDB-lite"/>
    </source>
</evidence>
<feature type="region of interest" description="Disordered" evidence="2">
    <location>
        <begin position="678"/>
        <end position="879"/>
    </location>
</feature>
<dbReference type="Gene3D" id="1.10.510.10">
    <property type="entry name" value="Transferase(Phosphotransferase) domain 1"/>
    <property type="match status" value="1"/>
</dbReference>
<feature type="region of interest" description="Disordered" evidence="2">
    <location>
        <begin position="376"/>
        <end position="415"/>
    </location>
</feature>
<proteinExistence type="inferred from homology"/>
<dbReference type="PhylomeDB" id="E9AS10"/>
<feature type="region of interest" description="Disordered" evidence="2">
    <location>
        <begin position="2962"/>
        <end position="2981"/>
    </location>
</feature>
<feature type="compositionally biased region" description="Low complexity" evidence="2">
    <location>
        <begin position="539"/>
        <end position="550"/>
    </location>
</feature>
<dbReference type="InterPro" id="IPR016098">
    <property type="entry name" value="CAP/MinC_C"/>
</dbReference>
<dbReference type="PANTHER" id="PTHR15139">
    <property type="entry name" value="TUBULIN FOLDING COFACTOR C"/>
    <property type="match status" value="1"/>
</dbReference>
<feature type="region of interest" description="Disordered" evidence="2">
    <location>
        <begin position="1361"/>
        <end position="1380"/>
    </location>
</feature>
<comment type="similarity">
    <text evidence="1">Belongs to the TBCC family.</text>
</comment>
<dbReference type="InterPro" id="IPR017901">
    <property type="entry name" value="C-CAP_CF_C-like"/>
</dbReference>
<dbReference type="GO" id="GO:0007021">
    <property type="term" value="P:tubulin complex assembly"/>
    <property type="evidence" value="ECO:0007669"/>
    <property type="project" value="TreeGrafter"/>
</dbReference>
<dbReference type="VEuPathDB" id="TriTrypDB:LmxM.19.0580"/>
<dbReference type="Pfam" id="PF07986">
    <property type="entry name" value="TBCC"/>
    <property type="match status" value="3"/>
</dbReference>
<dbReference type="Gene3D" id="2.160.20.70">
    <property type="match status" value="3"/>
</dbReference>
<feature type="compositionally biased region" description="Low complexity" evidence="2">
    <location>
        <begin position="392"/>
        <end position="402"/>
    </location>
</feature>
<organism evidence="4 5">
    <name type="scientific">Leishmania mexicana (strain MHOM/GT/2001/U1103)</name>
    <dbReference type="NCBI Taxonomy" id="929439"/>
    <lineage>
        <taxon>Eukaryota</taxon>
        <taxon>Discoba</taxon>
        <taxon>Euglenozoa</taxon>
        <taxon>Kinetoplastea</taxon>
        <taxon>Metakinetoplastina</taxon>
        <taxon>Trypanosomatida</taxon>
        <taxon>Trypanosomatidae</taxon>
        <taxon>Leishmaniinae</taxon>
        <taxon>Leishmania</taxon>
    </lineage>
</organism>
<evidence type="ECO:0000313" key="4">
    <source>
        <dbReference type="EMBL" id="CBZ25731.1"/>
    </source>
</evidence>
<reference evidence="4 5" key="1">
    <citation type="journal article" date="2011" name="Genome Res.">
        <title>Chromosome and gene copy number variation allow major structural change between species and strains of Leishmania.</title>
        <authorList>
            <person name="Rogers M.B."/>
            <person name="Hilley J.D."/>
            <person name="Dickens N.J."/>
            <person name="Wilkes J."/>
            <person name="Bates P.A."/>
            <person name="Depledge D.P."/>
            <person name="Harris D."/>
            <person name="Her Y."/>
            <person name="Herzyk P."/>
            <person name="Imamura H."/>
            <person name="Otto T.D."/>
            <person name="Sanders M."/>
            <person name="Seeger K."/>
            <person name="Dujardin J.C."/>
            <person name="Berriman M."/>
            <person name="Smith D.F."/>
            <person name="Hertz-Fowler C."/>
            <person name="Mottram J.C."/>
        </authorList>
    </citation>
    <scope>NUCLEOTIDE SEQUENCE [LARGE SCALE GENOMIC DNA]</scope>
    <source>
        <strain evidence="4 5">MHOM/GT/2001/U1103</strain>
    </source>
</reference>
<evidence type="ECO:0000313" key="5">
    <source>
        <dbReference type="Proteomes" id="UP000007259"/>
    </source>
</evidence>
<evidence type="ECO:0000256" key="1">
    <source>
        <dbReference type="ARBA" id="ARBA00008848"/>
    </source>
</evidence>
<evidence type="ECO:0000259" key="3">
    <source>
        <dbReference type="PROSITE" id="PS51329"/>
    </source>
</evidence>
<feature type="region of interest" description="Disordered" evidence="2">
    <location>
        <begin position="237"/>
        <end position="283"/>
    </location>
</feature>
<dbReference type="InterPro" id="IPR011009">
    <property type="entry name" value="Kinase-like_dom_sf"/>
</dbReference>
<feature type="region of interest" description="Disordered" evidence="2">
    <location>
        <begin position="1"/>
        <end position="23"/>
    </location>
</feature>
<feature type="compositionally biased region" description="Low complexity" evidence="2">
    <location>
        <begin position="1"/>
        <end position="16"/>
    </location>
</feature>
<feature type="compositionally biased region" description="Acidic residues" evidence="2">
    <location>
        <begin position="915"/>
        <end position="924"/>
    </location>
</feature>
<feature type="compositionally biased region" description="Low complexity" evidence="2">
    <location>
        <begin position="208"/>
        <end position="221"/>
    </location>
</feature>
<feature type="compositionally biased region" description="Basic and acidic residues" evidence="2">
    <location>
        <begin position="2885"/>
        <end position="2898"/>
    </location>
</feature>
<feature type="region of interest" description="Disordered" evidence="2">
    <location>
        <begin position="909"/>
        <end position="933"/>
    </location>
</feature>
<feature type="region of interest" description="Disordered" evidence="2">
    <location>
        <begin position="2494"/>
        <end position="2532"/>
    </location>
</feature>
<keyword evidence="5" id="KW-1185">Reference proteome</keyword>
<dbReference type="InterPro" id="IPR027684">
    <property type="entry name" value="TBCC"/>
</dbReference>
<feature type="region of interest" description="Disordered" evidence="2">
    <location>
        <begin position="2837"/>
        <end position="2861"/>
    </location>
</feature>
<feature type="compositionally biased region" description="Low complexity" evidence="2">
    <location>
        <begin position="824"/>
        <end position="837"/>
    </location>
</feature>
<feature type="compositionally biased region" description="Low complexity" evidence="2">
    <location>
        <begin position="2616"/>
        <end position="2626"/>
    </location>
</feature>
<feature type="compositionally biased region" description="Low complexity" evidence="2">
    <location>
        <begin position="265"/>
        <end position="278"/>
    </location>
</feature>
<dbReference type="PROSITE" id="PS51329">
    <property type="entry name" value="C_CAP_COFACTOR_C"/>
    <property type="match status" value="3"/>
</dbReference>
<dbReference type="EMBL" id="FR799572">
    <property type="protein sequence ID" value="CBZ25731.1"/>
    <property type="molecule type" value="Genomic_DNA"/>
</dbReference>
<accession>E9AS10</accession>
<dbReference type="GO" id="GO:0007023">
    <property type="term" value="P:post-chaperonin tubulin folding pathway"/>
    <property type="evidence" value="ECO:0007669"/>
    <property type="project" value="InterPro"/>
</dbReference>
<dbReference type="PANTHER" id="PTHR15139:SF0">
    <property type="entry name" value="TUBULIN-SPECIFIC CHAPERONE C"/>
    <property type="match status" value="1"/>
</dbReference>
<feature type="region of interest" description="Disordered" evidence="2">
    <location>
        <begin position="2616"/>
        <end position="2667"/>
    </location>
</feature>
<feature type="compositionally biased region" description="Basic and acidic residues" evidence="2">
    <location>
        <begin position="2846"/>
        <end position="2861"/>
    </location>
</feature>
<feature type="compositionally biased region" description="Low complexity" evidence="2">
    <location>
        <begin position="2517"/>
        <end position="2528"/>
    </location>
</feature>
<feature type="region of interest" description="Disordered" evidence="2">
    <location>
        <begin position="508"/>
        <end position="569"/>
    </location>
</feature>
<feature type="compositionally biased region" description="Pro residues" evidence="2">
    <location>
        <begin position="2502"/>
        <end position="2516"/>
    </location>
</feature>
<dbReference type="KEGG" id="lmi:LMXM_19_0580"/>
<dbReference type="GO" id="GO:0005737">
    <property type="term" value="C:cytoplasm"/>
    <property type="evidence" value="ECO:0007669"/>
    <property type="project" value="TreeGrafter"/>
</dbReference>
<feature type="domain" description="C-CAP/cofactor C-like" evidence="3">
    <location>
        <begin position="1693"/>
        <end position="1848"/>
    </location>
</feature>
<dbReference type="OrthoDB" id="266740at2759"/>
<name>E9AS10_LEIMU</name>
<protein>
    <recommendedName>
        <fullName evidence="3">C-CAP/cofactor C-like domain-containing protein</fullName>
    </recommendedName>
</protein>
<feature type="region of interest" description="Disordered" evidence="2">
    <location>
        <begin position="2882"/>
        <end position="2907"/>
    </location>
</feature>
<feature type="compositionally biased region" description="Acidic residues" evidence="2">
    <location>
        <begin position="379"/>
        <end position="389"/>
    </location>
</feature>